<dbReference type="GO" id="GO:0019013">
    <property type="term" value="C:viral nucleocapsid"/>
    <property type="evidence" value="ECO:0007669"/>
    <property type="project" value="UniProtKB-KW"/>
</dbReference>
<accession>A0A8F2EG71</accession>
<organism evidence="1 2">
    <name type="scientific">Lariophagus distinguendus negative-strand RNA virus 1</name>
    <dbReference type="NCBI Taxonomy" id="2848911"/>
    <lineage>
        <taxon>Viruses</taxon>
        <taxon>Riboviria</taxon>
        <taxon>Orthornavirae</taxon>
        <taxon>Negarnaviricota</taxon>
    </lineage>
</organism>
<gene>
    <name evidence="1" type="primary">N</name>
</gene>
<protein>
    <submittedName>
        <fullName evidence="1">Nucleocapsid protein</fullName>
    </submittedName>
</protein>
<dbReference type="Proteomes" id="UP001265300">
    <property type="component" value="Segment"/>
</dbReference>
<dbReference type="EMBL" id="MW864604">
    <property type="protein sequence ID" value="QWT43292.1"/>
    <property type="molecule type" value="Genomic_RNA"/>
</dbReference>
<evidence type="ECO:0000313" key="1">
    <source>
        <dbReference type="EMBL" id="QWT43292.1"/>
    </source>
</evidence>
<name>A0A8F2EG71_9VIRU</name>
<sequence>MMTELNQGFDRLAGLEANTVQIIDKATAPRKEGFSDQLVTTLAETILFPAHNRVTLKAILIRFYRLYGWGQVEQGDKVVSIIMDAVSLSRAGDTDVWAGRRGPQVFYTANTSAQTGIPEGDPVGSATYTNPNPGMATAEIERYAELMQTYQADSQAAFMKHVREVLITMSPTGAASPNEQDLCKLTGFLALTLLRFATKDVTQMRNAFNKQLYKTNLGTVAGWEAGKPFAPPCTLCLDLCLIGLNKTNPVVSKAFTVLSARFVECMNSQEASTEILGYISASVLTHTARNGLGLVQMLDQVSQITKMGWVQIMRNTYFNVTASAWTVIGQFFNSQLRTGSVQHAFNWARVIDHGFFRGLSPKEQPFLATIFGGVIAQVQGPGVWQAEWVRSSGAGMEEARFLGLALFNNSRPKLTALTGVESSLQLAAQARGLQAAAASHQSEIDEAEGIDIEG</sequence>
<evidence type="ECO:0000313" key="2">
    <source>
        <dbReference type="Proteomes" id="UP001265300"/>
    </source>
</evidence>
<proteinExistence type="predicted"/>
<keyword evidence="1" id="KW-0946">Virion</keyword>
<keyword evidence="2" id="KW-1185">Reference proteome</keyword>
<keyword evidence="1" id="KW-0543">Viral nucleoprotein</keyword>
<reference evidence="1" key="1">
    <citation type="journal article" date="2021" name="MSphere">
        <title>Diverse RNA Viruses Discovered in Three Parasitoid Wasps of the Rice Weevil Sitophilus oryzae.</title>
        <authorList>
            <person name="Wang F."/>
            <person name="Yuan B."/>
            <person name="Xiao S."/>
            <person name="Zhang J."/>
            <person name="Jia W."/>
            <person name="Fang Q."/>
            <person name="Wang F."/>
            <person name="Song Q."/>
            <person name="Ye G."/>
        </authorList>
    </citation>
    <scope>NUCLEOTIDE SEQUENCE</scope>
</reference>